<evidence type="ECO:0000313" key="2">
    <source>
        <dbReference type="EMBL" id="TNN27868.1"/>
    </source>
</evidence>
<dbReference type="AlphaFoldDB" id="A0A4Z2EGI1"/>
<sequence length="69" mass="7808">MSIRPALLRPSSSPGVRTEEGRRPGAQLLSGRIPEDDRLHSGTSSSFISAIKRKKKRRIHPRRRVYSTI</sequence>
<reference evidence="2 3" key="1">
    <citation type="submission" date="2019-03" db="EMBL/GenBank/DDBJ databases">
        <title>First draft genome of Liparis tanakae, snailfish: a comprehensive survey of snailfish specific genes.</title>
        <authorList>
            <person name="Kim W."/>
            <person name="Song I."/>
            <person name="Jeong J.-H."/>
            <person name="Kim D."/>
            <person name="Kim S."/>
            <person name="Ryu S."/>
            <person name="Song J.Y."/>
            <person name="Lee S.K."/>
        </authorList>
    </citation>
    <scope>NUCLEOTIDE SEQUENCE [LARGE SCALE GENOMIC DNA]</scope>
    <source>
        <tissue evidence="2">Muscle</tissue>
    </source>
</reference>
<organism evidence="2 3">
    <name type="scientific">Liparis tanakae</name>
    <name type="common">Tanaka's snailfish</name>
    <dbReference type="NCBI Taxonomy" id="230148"/>
    <lineage>
        <taxon>Eukaryota</taxon>
        <taxon>Metazoa</taxon>
        <taxon>Chordata</taxon>
        <taxon>Craniata</taxon>
        <taxon>Vertebrata</taxon>
        <taxon>Euteleostomi</taxon>
        <taxon>Actinopterygii</taxon>
        <taxon>Neopterygii</taxon>
        <taxon>Teleostei</taxon>
        <taxon>Neoteleostei</taxon>
        <taxon>Acanthomorphata</taxon>
        <taxon>Eupercaria</taxon>
        <taxon>Perciformes</taxon>
        <taxon>Cottioidei</taxon>
        <taxon>Cottales</taxon>
        <taxon>Liparidae</taxon>
        <taxon>Liparis</taxon>
    </lineage>
</organism>
<keyword evidence="3" id="KW-1185">Reference proteome</keyword>
<name>A0A4Z2EGI1_9TELE</name>
<evidence type="ECO:0000313" key="3">
    <source>
        <dbReference type="Proteomes" id="UP000314294"/>
    </source>
</evidence>
<accession>A0A4Z2EGI1</accession>
<evidence type="ECO:0000256" key="1">
    <source>
        <dbReference type="SAM" id="MobiDB-lite"/>
    </source>
</evidence>
<protein>
    <submittedName>
        <fullName evidence="2">Uncharacterized protein</fullName>
    </submittedName>
</protein>
<dbReference type="EMBL" id="SRLO01007625">
    <property type="protein sequence ID" value="TNN27868.1"/>
    <property type="molecule type" value="Genomic_DNA"/>
</dbReference>
<proteinExistence type="predicted"/>
<feature type="region of interest" description="Disordered" evidence="1">
    <location>
        <begin position="1"/>
        <end position="69"/>
    </location>
</feature>
<dbReference type="Proteomes" id="UP000314294">
    <property type="component" value="Unassembled WGS sequence"/>
</dbReference>
<feature type="compositionally biased region" description="Basic residues" evidence="1">
    <location>
        <begin position="51"/>
        <end position="69"/>
    </location>
</feature>
<gene>
    <name evidence="2" type="ORF">EYF80_061985</name>
</gene>
<comment type="caution">
    <text evidence="2">The sequence shown here is derived from an EMBL/GenBank/DDBJ whole genome shotgun (WGS) entry which is preliminary data.</text>
</comment>